<reference evidence="1 2" key="1">
    <citation type="journal article" date="2002" name="DNA Res.">
        <title>Complete genome structure of the thermophilic cyanobacterium Thermosynechococcus elongatus BP-1.</title>
        <authorList>
            <person name="Nakamura Y."/>
            <person name="Kaneko T."/>
            <person name="Sato S."/>
            <person name="Ikeuchi M."/>
            <person name="Katoh H."/>
            <person name="Sasamoto S."/>
            <person name="Watanabe A."/>
            <person name="Iriguchi M."/>
            <person name="Kawashima K."/>
            <person name="Kimura T."/>
            <person name="Kishida Y."/>
            <person name="Kiyokawa C."/>
            <person name="Kohara M."/>
            <person name="Matsumoto M."/>
            <person name="Matsuno A."/>
            <person name="Nakazaki N."/>
            <person name="Shimpo S."/>
            <person name="Sugimoto M."/>
            <person name="Takeuchi C."/>
            <person name="Yamada M."/>
            <person name="Tabata S."/>
        </authorList>
    </citation>
    <scope>NUCLEOTIDE SEQUENCE [LARGE SCALE GENOMIC DNA]</scope>
    <source>
        <strain evidence="2">IAM M-273 / NIES-2133 / BP-1</strain>
    </source>
</reference>
<proteinExistence type="predicted"/>
<dbReference type="EnsemblBacteria" id="BAC08393">
    <property type="protein sequence ID" value="BAC08393"/>
    <property type="gene ID" value="BAC08393"/>
</dbReference>
<dbReference type="Pfam" id="PF11237">
    <property type="entry name" value="DUF3038"/>
    <property type="match status" value="1"/>
</dbReference>
<dbReference type="Proteomes" id="UP000000440">
    <property type="component" value="Chromosome"/>
</dbReference>
<sequence length="214" mass="24483">MSTLERMETANSMPAAIESPEVELLPPMLAALPDPQGVSVCPRRARWQLDLLLLALECVDLNASELMLQVLRDLQLQVMIPNRVIFWQIRCTNPFRQVTQRTPLPLAETKALTAVVVQVARRQTAILRHLLLVLDQLQAQNLPPETYAPLAEYLDRFRRHFRKRMNLQRSGLFLYKNNQALNELALKLLAQLLLCAGTKGMERLWFSLFDGEVS</sequence>
<evidence type="ECO:0000313" key="2">
    <source>
        <dbReference type="Proteomes" id="UP000000440"/>
    </source>
</evidence>
<name>Q8DKL8_THEVB</name>
<organism evidence="1 2">
    <name type="scientific">Thermosynechococcus vestitus (strain NIES-2133 / IAM M-273 / BP-1)</name>
    <dbReference type="NCBI Taxonomy" id="197221"/>
    <lineage>
        <taxon>Bacteria</taxon>
        <taxon>Bacillati</taxon>
        <taxon>Cyanobacteriota</taxon>
        <taxon>Cyanophyceae</taxon>
        <taxon>Acaryochloridales</taxon>
        <taxon>Thermosynechococcaceae</taxon>
        <taxon>Thermosynechococcus</taxon>
    </lineage>
</organism>
<dbReference type="STRING" id="197221.gene:10747433"/>
<accession>Q8DKL8</accession>
<gene>
    <name evidence="1" type="ordered locus">tlr0841</name>
</gene>
<protein>
    <submittedName>
        <fullName evidence="1">Tlr0841 protein</fullName>
    </submittedName>
</protein>
<evidence type="ECO:0000313" key="1">
    <source>
        <dbReference type="EMBL" id="BAC08393.1"/>
    </source>
</evidence>
<dbReference type="eggNOG" id="ENOG502Z8IN">
    <property type="taxonomic scope" value="Bacteria"/>
</dbReference>
<keyword evidence="2" id="KW-1185">Reference proteome</keyword>
<dbReference type="KEGG" id="tel:tlr0841"/>
<dbReference type="AlphaFoldDB" id="Q8DKL8"/>
<dbReference type="EMBL" id="BA000039">
    <property type="protein sequence ID" value="BAC08393.1"/>
    <property type="molecule type" value="Genomic_DNA"/>
</dbReference>
<dbReference type="InterPro" id="IPR021399">
    <property type="entry name" value="DUF3038"/>
</dbReference>